<feature type="active site" description="Charge relay system" evidence="5">
    <location>
        <position position="308"/>
    </location>
</feature>
<dbReference type="PROSITE" id="PS00136">
    <property type="entry name" value="SUBTILASE_ASP"/>
    <property type="match status" value="1"/>
</dbReference>
<evidence type="ECO:0000256" key="1">
    <source>
        <dbReference type="ARBA" id="ARBA00011073"/>
    </source>
</evidence>
<dbReference type="PANTHER" id="PTHR43806:SF11">
    <property type="entry name" value="CEREVISIN-RELATED"/>
    <property type="match status" value="1"/>
</dbReference>
<keyword evidence="4 5" id="KW-0720">Serine protease</keyword>
<comment type="similarity">
    <text evidence="1 5 6">Belongs to the peptidase S8 family.</text>
</comment>
<dbReference type="PROSITE" id="PS00137">
    <property type="entry name" value="SUBTILASE_HIS"/>
    <property type="match status" value="1"/>
</dbReference>
<dbReference type="PANTHER" id="PTHR43806">
    <property type="entry name" value="PEPTIDASE S8"/>
    <property type="match status" value="1"/>
</dbReference>
<feature type="domain" description="Inhibitor I9" evidence="8">
    <location>
        <begin position="4"/>
        <end position="78"/>
    </location>
</feature>
<feature type="non-terminal residue" evidence="9">
    <location>
        <position position="323"/>
    </location>
</feature>
<evidence type="ECO:0000256" key="2">
    <source>
        <dbReference type="ARBA" id="ARBA00022670"/>
    </source>
</evidence>
<dbReference type="Pfam" id="PF05922">
    <property type="entry name" value="Inhibitor_I9"/>
    <property type="match status" value="1"/>
</dbReference>
<dbReference type="SUPFAM" id="SSF54897">
    <property type="entry name" value="Protease propeptides/inhibitors"/>
    <property type="match status" value="1"/>
</dbReference>
<feature type="non-terminal residue" evidence="9">
    <location>
        <position position="1"/>
    </location>
</feature>
<keyword evidence="3 5" id="KW-0378">Hydrolase</keyword>
<dbReference type="GO" id="GO:0006508">
    <property type="term" value="P:proteolysis"/>
    <property type="evidence" value="ECO:0007669"/>
    <property type="project" value="UniProtKB-KW"/>
</dbReference>
<name>A0A137P6P6_CONC2</name>
<evidence type="ECO:0000259" key="8">
    <source>
        <dbReference type="Pfam" id="PF05922"/>
    </source>
</evidence>
<protein>
    <recommendedName>
        <fullName evidence="11">Subtilisin-like protein</fullName>
    </recommendedName>
</protein>
<dbReference type="PRINTS" id="PR00723">
    <property type="entry name" value="SUBTILISIN"/>
</dbReference>
<dbReference type="InterPro" id="IPR000209">
    <property type="entry name" value="Peptidase_S8/S53_dom"/>
</dbReference>
<evidence type="ECO:0000256" key="3">
    <source>
        <dbReference type="ARBA" id="ARBA00022801"/>
    </source>
</evidence>
<dbReference type="InterPro" id="IPR050131">
    <property type="entry name" value="Peptidase_S8_subtilisin-like"/>
</dbReference>
<proteinExistence type="inferred from homology"/>
<dbReference type="OMA" id="NEHINAC"/>
<feature type="domain" description="Peptidase S8/S53" evidence="7">
    <location>
        <begin position="113"/>
        <end position="321"/>
    </location>
</feature>
<dbReference type="Proteomes" id="UP000070444">
    <property type="component" value="Unassembled WGS sequence"/>
</dbReference>
<dbReference type="Gene3D" id="3.40.50.200">
    <property type="entry name" value="Peptidase S8/S53 domain"/>
    <property type="match status" value="1"/>
</dbReference>
<dbReference type="EMBL" id="KQ964495">
    <property type="protein sequence ID" value="KXN70690.1"/>
    <property type="molecule type" value="Genomic_DNA"/>
</dbReference>
<feature type="active site" description="Charge relay system" evidence="5">
    <location>
        <position position="122"/>
    </location>
</feature>
<dbReference type="FunFam" id="3.40.50.200:FF:000007">
    <property type="entry name" value="Subtilisin-like serine protease"/>
    <property type="match status" value="1"/>
</dbReference>
<dbReference type="InterPro" id="IPR034193">
    <property type="entry name" value="PCSK9_ProteinaseK-like"/>
</dbReference>
<evidence type="ECO:0000256" key="6">
    <source>
        <dbReference type="RuleBase" id="RU003355"/>
    </source>
</evidence>
<evidence type="ECO:0000313" key="10">
    <source>
        <dbReference type="Proteomes" id="UP000070444"/>
    </source>
</evidence>
<dbReference type="InterPro" id="IPR022398">
    <property type="entry name" value="Peptidase_S8_His-AS"/>
</dbReference>
<dbReference type="InterPro" id="IPR010259">
    <property type="entry name" value="S8pro/Inhibitor_I9"/>
</dbReference>
<keyword evidence="2 5" id="KW-0645">Protease</keyword>
<dbReference type="AlphaFoldDB" id="A0A137P6P6"/>
<evidence type="ECO:0008006" key="11">
    <source>
        <dbReference type="Google" id="ProtNLM"/>
    </source>
</evidence>
<dbReference type="PROSITE" id="PS00138">
    <property type="entry name" value="SUBTILASE_SER"/>
    <property type="match status" value="1"/>
</dbReference>
<evidence type="ECO:0000259" key="7">
    <source>
        <dbReference type="Pfam" id="PF00082"/>
    </source>
</evidence>
<dbReference type="PROSITE" id="PS51892">
    <property type="entry name" value="SUBTILASE"/>
    <property type="match status" value="1"/>
</dbReference>
<dbReference type="Pfam" id="PF00082">
    <property type="entry name" value="Peptidase_S8"/>
    <property type="match status" value="1"/>
</dbReference>
<evidence type="ECO:0000256" key="4">
    <source>
        <dbReference type="ARBA" id="ARBA00022825"/>
    </source>
</evidence>
<dbReference type="Gene3D" id="3.30.70.80">
    <property type="entry name" value="Peptidase S8 propeptide/proteinase inhibitor I9"/>
    <property type="match status" value="1"/>
</dbReference>
<feature type="active site" description="Charge relay system" evidence="5">
    <location>
        <position position="154"/>
    </location>
</feature>
<organism evidence="9 10">
    <name type="scientific">Conidiobolus coronatus (strain ATCC 28846 / CBS 209.66 / NRRL 28638)</name>
    <name type="common">Delacroixia coronata</name>
    <dbReference type="NCBI Taxonomy" id="796925"/>
    <lineage>
        <taxon>Eukaryota</taxon>
        <taxon>Fungi</taxon>
        <taxon>Fungi incertae sedis</taxon>
        <taxon>Zoopagomycota</taxon>
        <taxon>Entomophthoromycotina</taxon>
        <taxon>Entomophthoromycetes</taxon>
        <taxon>Entomophthorales</taxon>
        <taxon>Ancylistaceae</taxon>
        <taxon>Conidiobolus</taxon>
    </lineage>
</organism>
<dbReference type="CDD" id="cd04077">
    <property type="entry name" value="Peptidases_S8_PCSK9_ProteinaseK_like"/>
    <property type="match status" value="1"/>
</dbReference>
<evidence type="ECO:0000256" key="5">
    <source>
        <dbReference type="PROSITE-ProRule" id="PRU01240"/>
    </source>
</evidence>
<dbReference type="STRING" id="796925.A0A137P6P6"/>
<dbReference type="SUPFAM" id="SSF52743">
    <property type="entry name" value="Subtilisin-like"/>
    <property type="match status" value="1"/>
</dbReference>
<dbReference type="InterPro" id="IPR015500">
    <property type="entry name" value="Peptidase_S8_subtilisin-rel"/>
</dbReference>
<keyword evidence="10" id="KW-1185">Reference proteome</keyword>
<sequence>IPNQYIITFKPQNTRSGFESLLNQFNRDLPKSTQGDGIFQVYDTLIQGAAIRASASSLDILRSLPYIANIESDKVVKANFESQSNAPWGLARISQRDKLSGNSYTYNYKADAGKGVNVYVIDTGINIKHKDFEGRAVWGKTIPKGLSDEDENGHGTHCAGTVGGKTYGVAKKATLIAVRVLNGEGSGSNSDVIAGIEWAVKDQRYGSGKVISMSLGGLPSPTLDEVVNKAVDAGVVVVVAAGNESRDANTASPARAEKAITVGATNIKDERAYFSNWGLKIDVFAPGQDIKSAWIGSDDATNTISGTSMACPHIAGIAATFIS</sequence>
<gene>
    <name evidence="9" type="ORF">CONCODRAFT_29342</name>
</gene>
<reference evidence="9 10" key="1">
    <citation type="journal article" date="2015" name="Genome Biol. Evol.">
        <title>Phylogenomic analyses indicate that early fungi evolved digesting cell walls of algal ancestors of land plants.</title>
        <authorList>
            <person name="Chang Y."/>
            <person name="Wang S."/>
            <person name="Sekimoto S."/>
            <person name="Aerts A.L."/>
            <person name="Choi C."/>
            <person name="Clum A."/>
            <person name="LaButti K.M."/>
            <person name="Lindquist E.A."/>
            <person name="Yee Ngan C."/>
            <person name="Ohm R.A."/>
            <person name="Salamov A.A."/>
            <person name="Grigoriev I.V."/>
            <person name="Spatafora J.W."/>
            <person name="Berbee M.L."/>
        </authorList>
    </citation>
    <scope>NUCLEOTIDE SEQUENCE [LARGE SCALE GENOMIC DNA]</scope>
    <source>
        <strain evidence="9 10">NRRL 28638</strain>
    </source>
</reference>
<accession>A0A137P6P6</accession>
<dbReference type="InterPro" id="IPR036852">
    <property type="entry name" value="Peptidase_S8/S53_dom_sf"/>
</dbReference>
<evidence type="ECO:0000313" key="9">
    <source>
        <dbReference type="EMBL" id="KXN70690.1"/>
    </source>
</evidence>
<dbReference type="OrthoDB" id="206201at2759"/>
<dbReference type="InterPro" id="IPR023827">
    <property type="entry name" value="Peptidase_S8_Asp-AS"/>
</dbReference>
<dbReference type="InterPro" id="IPR037045">
    <property type="entry name" value="S8pro/Inhibitor_I9_sf"/>
</dbReference>
<dbReference type="GO" id="GO:0005615">
    <property type="term" value="C:extracellular space"/>
    <property type="evidence" value="ECO:0007669"/>
    <property type="project" value="TreeGrafter"/>
</dbReference>
<dbReference type="GO" id="GO:0004252">
    <property type="term" value="F:serine-type endopeptidase activity"/>
    <property type="evidence" value="ECO:0007669"/>
    <property type="project" value="UniProtKB-UniRule"/>
</dbReference>
<dbReference type="InterPro" id="IPR023828">
    <property type="entry name" value="Peptidase_S8_Ser-AS"/>
</dbReference>